<keyword evidence="1 2" id="KW-0728">SH3 domain</keyword>
<dbReference type="Gene3D" id="2.30.30.40">
    <property type="entry name" value="SH3 Domains"/>
    <property type="match status" value="1"/>
</dbReference>
<reference evidence="4" key="1">
    <citation type="submission" date="2023-06" db="EMBL/GenBank/DDBJ databases">
        <title>Male Hemibagrus guttatus genome.</title>
        <authorList>
            <person name="Bian C."/>
        </authorList>
    </citation>
    <scope>NUCLEOTIDE SEQUENCE</scope>
    <source>
        <strain evidence="4">Male_cb2023</strain>
        <tissue evidence="4">Muscle</tissue>
    </source>
</reference>
<evidence type="ECO:0000259" key="3">
    <source>
        <dbReference type="PROSITE" id="PS50002"/>
    </source>
</evidence>
<evidence type="ECO:0000256" key="1">
    <source>
        <dbReference type="ARBA" id="ARBA00022443"/>
    </source>
</evidence>
<keyword evidence="5" id="KW-1185">Reference proteome</keyword>
<comment type="caution">
    <text evidence="4">The sequence shown here is derived from an EMBL/GenBank/DDBJ whole genome shotgun (WGS) entry which is preliminary data.</text>
</comment>
<dbReference type="PANTHER" id="PTHR46514">
    <property type="entry name" value="AMPHIPHYSIN"/>
    <property type="match status" value="1"/>
</dbReference>
<dbReference type="FunFam" id="2.30.30.40:FF:000029">
    <property type="entry name" value="myc box-dependent-interacting protein 1 isoform X2"/>
    <property type="match status" value="1"/>
</dbReference>
<dbReference type="GO" id="GO:0005543">
    <property type="term" value="F:phospholipid binding"/>
    <property type="evidence" value="ECO:0007669"/>
    <property type="project" value="TreeGrafter"/>
</dbReference>
<dbReference type="Gene3D" id="1.20.1270.60">
    <property type="entry name" value="Arfaptin homology (AH) domain/BAR domain"/>
    <property type="match status" value="1"/>
</dbReference>
<organism evidence="4 5">
    <name type="scientific">Hemibagrus guttatus</name>
    <dbReference type="NCBI Taxonomy" id="175788"/>
    <lineage>
        <taxon>Eukaryota</taxon>
        <taxon>Metazoa</taxon>
        <taxon>Chordata</taxon>
        <taxon>Craniata</taxon>
        <taxon>Vertebrata</taxon>
        <taxon>Euteleostomi</taxon>
        <taxon>Actinopterygii</taxon>
        <taxon>Neopterygii</taxon>
        <taxon>Teleostei</taxon>
        <taxon>Ostariophysi</taxon>
        <taxon>Siluriformes</taxon>
        <taxon>Bagridae</taxon>
        <taxon>Hemibagrus</taxon>
    </lineage>
</organism>
<dbReference type="InterPro" id="IPR001452">
    <property type="entry name" value="SH3_domain"/>
</dbReference>
<dbReference type="GO" id="GO:0048156">
    <property type="term" value="F:tau protein binding"/>
    <property type="evidence" value="ECO:0007669"/>
    <property type="project" value="TreeGrafter"/>
</dbReference>
<dbReference type="Proteomes" id="UP001274896">
    <property type="component" value="Unassembled WGS sequence"/>
</dbReference>
<dbReference type="PANTHER" id="PTHR46514:SF7">
    <property type="entry name" value="BRIDGING INTEGRATOR 1B"/>
    <property type="match status" value="1"/>
</dbReference>
<dbReference type="SMART" id="SM00326">
    <property type="entry name" value="SH3"/>
    <property type="match status" value="1"/>
</dbReference>
<feature type="domain" description="SH3" evidence="3">
    <location>
        <begin position="116"/>
        <end position="187"/>
    </location>
</feature>
<dbReference type="PROSITE" id="PS50002">
    <property type="entry name" value="SH3"/>
    <property type="match status" value="1"/>
</dbReference>
<sequence>MTCLSFCLHITQYQFFCLLLRRVGFYVTTFESLARLEEKFHGEMGKLNQNVGDIMARLAEQLQTKSATITDTEKSELAANHNVTAESGSDITKPASKTHADTLVTNGRSSIDLPPGVLYKVKVIHDYSATDNDELDLKSGDIVLVLPFVSPDEQDEGWLLGVKELHWFENKDLTAKGVFPENFTQRV</sequence>
<dbReference type="Pfam" id="PF07653">
    <property type="entry name" value="SH3_2"/>
    <property type="match status" value="1"/>
</dbReference>
<dbReference type="InterPro" id="IPR003005">
    <property type="entry name" value="Amphiphysin"/>
</dbReference>
<accession>A0AAE0RKD5</accession>
<dbReference type="AlphaFoldDB" id="A0AAE0RKD5"/>
<dbReference type="PRINTS" id="PR00452">
    <property type="entry name" value="SH3DOMAIN"/>
</dbReference>
<dbReference type="InterPro" id="IPR036028">
    <property type="entry name" value="SH3-like_dom_sf"/>
</dbReference>
<name>A0AAE0RKD5_9TELE</name>
<evidence type="ECO:0000256" key="2">
    <source>
        <dbReference type="PROSITE-ProRule" id="PRU00192"/>
    </source>
</evidence>
<gene>
    <name evidence="4" type="ORF">QTP70_024739</name>
</gene>
<evidence type="ECO:0000313" key="4">
    <source>
        <dbReference type="EMBL" id="KAK3557132.1"/>
    </source>
</evidence>
<dbReference type="InterPro" id="IPR027267">
    <property type="entry name" value="AH/BAR_dom_sf"/>
</dbReference>
<dbReference type="SUPFAM" id="SSF50044">
    <property type="entry name" value="SH3-domain"/>
    <property type="match status" value="1"/>
</dbReference>
<protein>
    <recommendedName>
        <fullName evidence="3">SH3 domain-containing protein</fullName>
    </recommendedName>
</protein>
<proteinExistence type="predicted"/>
<dbReference type="GO" id="GO:0005886">
    <property type="term" value="C:plasma membrane"/>
    <property type="evidence" value="ECO:0007669"/>
    <property type="project" value="TreeGrafter"/>
</dbReference>
<evidence type="ECO:0000313" key="5">
    <source>
        <dbReference type="Proteomes" id="UP001274896"/>
    </source>
</evidence>
<dbReference type="EMBL" id="JAUCMX010000001">
    <property type="protein sequence ID" value="KAK3557132.1"/>
    <property type="molecule type" value="Genomic_DNA"/>
</dbReference>
<dbReference type="PRINTS" id="PR01251">
    <property type="entry name" value="AMPHIPHYSIN"/>
</dbReference>
<dbReference type="GO" id="GO:0008021">
    <property type="term" value="C:synaptic vesicle"/>
    <property type="evidence" value="ECO:0007669"/>
    <property type="project" value="TreeGrafter"/>
</dbReference>